<keyword evidence="1" id="KW-0472">Membrane</keyword>
<reference evidence="2 3" key="1">
    <citation type="submission" date="2015-12" db="EMBL/GenBank/DDBJ databases">
        <title>Genome sequence of Thalassospira lucentensis MCCC 1A02072.</title>
        <authorList>
            <person name="Lu L."/>
            <person name="Lai Q."/>
            <person name="Shao Z."/>
            <person name="Qian P."/>
        </authorList>
    </citation>
    <scope>NUCLEOTIDE SEQUENCE [LARGE SCALE GENOMIC DNA]</scope>
    <source>
        <strain evidence="2 3">MCCC 1A02072</strain>
    </source>
</reference>
<proteinExistence type="predicted"/>
<feature type="transmembrane region" description="Helical" evidence="1">
    <location>
        <begin position="305"/>
        <end position="326"/>
    </location>
</feature>
<feature type="transmembrane region" description="Helical" evidence="1">
    <location>
        <begin position="347"/>
        <end position="364"/>
    </location>
</feature>
<protein>
    <recommendedName>
        <fullName evidence="4">Membrane transport protein MMPL domain-containing protein</fullName>
    </recommendedName>
</protein>
<accession>A0A154L058</accession>
<feature type="transmembrane region" description="Helical" evidence="1">
    <location>
        <begin position="738"/>
        <end position="758"/>
    </location>
</feature>
<keyword evidence="1" id="KW-0812">Transmembrane</keyword>
<evidence type="ECO:0000313" key="2">
    <source>
        <dbReference type="EMBL" id="KZB60535.1"/>
    </source>
</evidence>
<comment type="caution">
    <text evidence="2">The sequence shown here is derived from an EMBL/GenBank/DDBJ whole genome shotgun (WGS) entry which is preliminary data.</text>
</comment>
<feature type="transmembrane region" description="Helical" evidence="1">
    <location>
        <begin position="370"/>
        <end position="392"/>
    </location>
</feature>
<dbReference type="PANTHER" id="PTHR33406:SF13">
    <property type="entry name" value="MEMBRANE PROTEIN YDFJ"/>
    <property type="match status" value="1"/>
</dbReference>
<feature type="transmembrane region" description="Helical" evidence="1">
    <location>
        <begin position="423"/>
        <end position="442"/>
    </location>
</feature>
<feature type="transmembrane region" description="Helical" evidence="1">
    <location>
        <begin position="710"/>
        <end position="732"/>
    </location>
</feature>
<dbReference type="PANTHER" id="PTHR33406">
    <property type="entry name" value="MEMBRANE PROTEIN MJ1562-RELATED"/>
    <property type="match status" value="1"/>
</dbReference>
<sequence length="776" mass="81914">MALRAPLWALCLIAMAVFATWQLRGGHTGIDADILSLIGQENATQNGPQSDIATVRHLLANDGQQAIFMLSHANRDTLETAATDFAGRIAALDGTQAITLPGHNNDRFADLMTLYGPHANSLLSPADRQKLADGDAEALYRRAIQNLYSPATTLSSQSLKQDPFALLPAFLSDLGTKLGTGNDIITRDGQFYLPVMASLSPDLRSAGTDRAWVTGANAALQSVTNATPGLNTAKTGQIFFAVAEATRAQSDVQRIAIIATIGILVMIGLVFYSPIPLLGALLVVGSGLLAGLAAVVAIFPTIHAIALVFGATMIGISVDYALHYLVLRSAAGSHVDRLRKIRPGLSLGLLTSVIGFGALSLSPTQLLSQIAVYSVAGLVAAYCSVLFLLPLIPARDVRSSSPIRKLHDGLQVALGKTFAPIRVRLIASAAIIITLALAAVLIPGNNDIRQFGHGNDSLISDAGNIADILGLGGSPVFIRIDGDDPQARLETGEAVSDALTPLIMDNRLGGMIGLSDLIPSIPRQTENRDLVTNGLYDRFGAALSDQLPVTITAPNKNADYLVPDDNAARTLPEITRLHSGGSDIIRLRNATDIDAIRTALGRIQNVTLINPPTAISNQFAAYRLWAWIALGGALCVAAILAVLRYGLQTGICVFAAPAGAILFAVLGGYAFGIVQSFFTTMALFLVFAIGADYVLFLAESRNGTHDDDTRLAVLLSLISSVLAFGLLATSSVPLVRDIGSVIAIGLIGAWFLAFWMTAPTETNNNTQTQNQRGQEQ</sequence>
<feature type="transmembrane region" description="Helical" evidence="1">
    <location>
        <begin position="624"/>
        <end position="643"/>
    </location>
</feature>
<dbReference type="SUPFAM" id="SSF82866">
    <property type="entry name" value="Multidrug efflux transporter AcrB transmembrane domain"/>
    <property type="match status" value="2"/>
</dbReference>
<evidence type="ECO:0000256" key="1">
    <source>
        <dbReference type="SAM" id="Phobius"/>
    </source>
</evidence>
<dbReference type="RefSeq" id="WP_062953530.1">
    <property type="nucleotide sequence ID" value="NZ_LPVY01000025.1"/>
</dbReference>
<dbReference type="GO" id="GO:0005886">
    <property type="term" value="C:plasma membrane"/>
    <property type="evidence" value="ECO:0007669"/>
    <property type="project" value="TreeGrafter"/>
</dbReference>
<name>A0A154L058_9PROT</name>
<feature type="transmembrane region" description="Helical" evidence="1">
    <location>
        <begin position="255"/>
        <end position="272"/>
    </location>
</feature>
<organism evidence="2 3">
    <name type="scientific">Thalassospira lucentensis</name>
    <dbReference type="NCBI Taxonomy" id="168935"/>
    <lineage>
        <taxon>Bacteria</taxon>
        <taxon>Pseudomonadati</taxon>
        <taxon>Pseudomonadota</taxon>
        <taxon>Alphaproteobacteria</taxon>
        <taxon>Rhodospirillales</taxon>
        <taxon>Thalassospiraceae</taxon>
        <taxon>Thalassospira</taxon>
    </lineage>
</organism>
<feature type="transmembrane region" description="Helical" evidence="1">
    <location>
        <begin position="650"/>
        <end position="671"/>
    </location>
</feature>
<dbReference type="Gene3D" id="1.20.1640.10">
    <property type="entry name" value="Multidrug efflux transporter AcrB transmembrane domain"/>
    <property type="match status" value="1"/>
</dbReference>
<keyword evidence="1" id="KW-1133">Transmembrane helix</keyword>
<dbReference type="AlphaFoldDB" id="A0A154L058"/>
<feature type="transmembrane region" description="Helical" evidence="1">
    <location>
        <begin position="279"/>
        <end position="299"/>
    </location>
</feature>
<dbReference type="OrthoDB" id="9780358at2"/>
<dbReference type="InterPro" id="IPR050545">
    <property type="entry name" value="Mycobact_MmpL"/>
</dbReference>
<evidence type="ECO:0000313" key="3">
    <source>
        <dbReference type="Proteomes" id="UP000076335"/>
    </source>
</evidence>
<evidence type="ECO:0008006" key="4">
    <source>
        <dbReference type="Google" id="ProtNLM"/>
    </source>
</evidence>
<dbReference type="Proteomes" id="UP000076335">
    <property type="component" value="Unassembled WGS sequence"/>
</dbReference>
<dbReference type="EMBL" id="LPVY01000025">
    <property type="protein sequence ID" value="KZB60535.1"/>
    <property type="molecule type" value="Genomic_DNA"/>
</dbReference>
<gene>
    <name evidence="2" type="ORF">AUP42_08255</name>
</gene>
<feature type="transmembrane region" description="Helical" evidence="1">
    <location>
        <begin position="677"/>
        <end position="698"/>
    </location>
</feature>